<evidence type="ECO:0008006" key="4">
    <source>
        <dbReference type="Google" id="ProtNLM"/>
    </source>
</evidence>
<dbReference type="Gene3D" id="2.60.40.10">
    <property type="entry name" value="Immunoglobulins"/>
    <property type="match status" value="1"/>
</dbReference>
<dbReference type="Proteomes" id="UP001166251">
    <property type="component" value="Unassembled WGS sequence"/>
</dbReference>
<keyword evidence="3" id="KW-1185">Reference proteome</keyword>
<gene>
    <name evidence="2" type="ORF">K0504_09610</name>
</gene>
<evidence type="ECO:0000256" key="1">
    <source>
        <dbReference type="SAM" id="SignalP"/>
    </source>
</evidence>
<proteinExistence type="predicted"/>
<feature type="signal peptide" evidence="1">
    <location>
        <begin position="1"/>
        <end position="23"/>
    </location>
</feature>
<evidence type="ECO:0000313" key="2">
    <source>
        <dbReference type="EMBL" id="MBW8191292.1"/>
    </source>
</evidence>
<feature type="chain" id="PRO_5046583003" description="Ig-like domain-containing protein" evidence="1">
    <location>
        <begin position="24"/>
        <end position="1409"/>
    </location>
</feature>
<protein>
    <recommendedName>
        <fullName evidence="4">Ig-like domain-containing protein</fullName>
    </recommendedName>
</protein>
<organism evidence="2 3">
    <name type="scientific">Neiella holothuriorum</name>
    <dbReference type="NCBI Taxonomy" id="2870530"/>
    <lineage>
        <taxon>Bacteria</taxon>
        <taxon>Pseudomonadati</taxon>
        <taxon>Pseudomonadota</taxon>
        <taxon>Gammaproteobacteria</taxon>
        <taxon>Alteromonadales</taxon>
        <taxon>Echinimonadaceae</taxon>
        <taxon>Neiella</taxon>
    </lineage>
</organism>
<keyword evidence="1" id="KW-0732">Signal</keyword>
<name>A0ABS7EG30_9GAMM</name>
<evidence type="ECO:0000313" key="3">
    <source>
        <dbReference type="Proteomes" id="UP001166251"/>
    </source>
</evidence>
<accession>A0ABS7EG30</accession>
<dbReference type="InterPro" id="IPR013783">
    <property type="entry name" value="Ig-like_fold"/>
</dbReference>
<comment type="caution">
    <text evidence="2">The sequence shown here is derived from an EMBL/GenBank/DDBJ whole genome shotgun (WGS) entry which is preliminary data.</text>
</comment>
<dbReference type="RefSeq" id="WP_220103975.1">
    <property type="nucleotide sequence ID" value="NZ_JAHZSS010000010.1"/>
</dbReference>
<sequence length="1409" mass="155830">MAILYKRLVLAIALAGCSNAALAKSITLVGSIEAHMPEPNASQPSGDVVANVKSYTLDVDASADGCTLTYDESLAQNGSSESRLYCLLEWSTSDAGLNQSALNVTGIPTVAGNLSATYSVSYFSGSSHEKITIAEGSIAETVLEPVPPVMTSVETRWGSGTWRTGYQPVNHDPSDPLRIVRVDLEPRNYDQRIDIDIEGGAHTCSVPEGDTQCSMTVNVSLGAEEGDALQGVLTQQLAANSANQFYDDGVYSSLLDLAWDYRPPVVEYAVFNADFNAETITHDVDGTPIEIGPDEGLVVVSSPHAADEGDWWQPRRVTLDFTPDENGYPVEPYKVVDGYKLFTGRTLTYDDNYTLDSYGSQIKVGDKLAYKVRVSSVPDGGYAIDVNAQDSYANAKAKSVGDHWFSRDEPQLAVFNNYQKLSEGGSFYFVDHLVVAGFNNFKDALTINQVTIDGQVAVMEQGEDASVQYLSSEGLSFSPNTLYDVEIQATGINDQPVVSNQQVTFAPVTYELSGAASPIYQKLTENRFYLNQAKGQSCRMVATNELANQFGMRSRPACVVEWPLIPEGMYVDEGTQGAELHGVMEEEGAHLVNYRMVFFDGEGNSVVVADNTSEFEVVAADVPEVAVYGREEITSTLFAAELKGGRFADAKVLSVPAKVEMVSAASDGEEDYYFWKERRNKRDPSAQQKGSARLYVEPGDLWETRNVEVGVNYQLQPEVAVSETVDVAFVPSKSIRTYVSLRDDLMLSSEELKIGAKVATYSRASAQYNYDLETYGQWMLTLERRLGRNEYEDIAGPILYDGTEDEAVFTIPGDEWLGKNKMCVRAEVVSPIEGYERVKRSRCINVAVFKGEAIEGALSGKYLTDRIPFDAVIRYKPATDADEDSMGEIIWQVSDDGGDTWSTYPASSRRPDEMYLSLDEAGEWDVRAIVHNQFTTAVTTTESLHVIAYDTPNLEIIGQKDAYIGEPDIKLSLWDSITDQLADGDIEWSMDDGRNWESGDAEVAMDTSVARTVKVKARMRYAETDPSIGDGWDETTFYFRVTPPQSPSIKADIPSSIEVGEQLYVAATISENRLGTSAEWVHPDGSITSGAVLDVIVPEAGLADNYENRNYTLRAWVDGYKEQTLKTKVGRIKVWKYEIPTPTVKVRTKVKYVPAYVDIEIRDPKIFAPDVEFTKDIDFDAGQIELIERVKDKFKLKINTIGSHDITAILSDNRGGQATAIEFFDALESIPMTVSMRTRSYSNKTMKEPLSTYLYADRKLSHSMDSVTSIRWYLNGELQNTESATPIYWNMEDLAAGTHTLRVETDSDFGQSASDEMVIEVVDNVLPECEVEFSQDTSALNFQAQCRDPDGSMKTYSWYMNGDYVGGSDRMKYYKNPHLSDVSAVDVKLVGCDDSFECIESTKTYTVTH</sequence>
<dbReference type="EMBL" id="JAHZSS010000010">
    <property type="protein sequence ID" value="MBW8191292.1"/>
    <property type="molecule type" value="Genomic_DNA"/>
</dbReference>
<reference evidence="2" key="1">
    <citation type="submission" date="2021-07" db="EMBL/GenBank/DDBJ databases">
        <title>Neiella marina sp. nov., isolated from the intestinal content of sea cucumber Apostichopus japonicus.</title>
        <authorList>
            <person name="Bai X."/>
        </authorList>
    </citation>
    <scope>NUCLEOTIDE SEQUENCE</scope>
    <source>
        <strain evidence="2">126</strain>
    </source>
</reference>